<keyword evidence="3 6" id="KW-0812">Transmembrane</keyword>
<dbReference type="PANTHER" id="PTHR16932">
    <property type="entry name" value="INTERFERON ALPHA-INDUCIBLE PROTEIN 27"/>
    <property type="match status" value="1"/>
</dbReference>
<dbReference type="AlphaFoldDB" id="A0A9N9A5E0"/>
<dbReference type="EMBL" id="CAJVPL010000642">
    <property type="protein sequence ID" value="CAG8517362.1"/>
    <property type="molecule type" value="Genomic_DNA"/>
</dbReference>
<dbReference type="Proteomes" id="UP000789831">
    <property type="component" value="Unassembled WGS sequence"/>
</dbReference>
<gene>
    <name evidence="7" type="ORF">AGERDE_LOCUS5053</name>
</gene>
<evidence type="ECO:0000256" key="4">
    <source>
        <dbReference type="ARBA" id="ARBA00022989"/>
    </source>
</evidence>
<feature type="transmembrane region" description="Helical" evidence="6">
    <location>
        <begin position="142"/>
        <end position="164"/>
    </location>
</feature>
<evidence type="ECO:0000256" key="6">
    <source>
        <dbReference type="SAM" id="Phobius"/>
    </source>
</evidence>
<dbReference type="Pfam" id="PF06140">
    <property type="entry name" value="Ifi-6-16"/>
    <property type="match status" value="1"/>
</dbReference>
<evidence type="ECO:0000313" key="7">
    <source>
        <dbReference type="EMBL" id="CAG8517362.1"/>
    </source>
</evidence>
<evidence type="ECO:0000256" key="5">
    <source>
        <dbReference type="ARBA" id="ARBA00023136"/>
    </source>
</evidence>
<accession>A0A9N9A5E0</accession>
<feature type="transmembrane region" description="Helical" evidence="6">
    <location>
        <begin position="176"/>
        <end position="195"/>
    </location>
</feature>
<dbReference type="InterPro" id="IPR009311">
    <property type="entry name" value="IFI6/IFI27-like"/>
</dbReference>
<dbReference type="InterPro" id="IPR038213">
    <property type="entry name" value="IFI6/IFI27-like_sf"/>
</dbReference>
<keyword evidence="5 6" id="KW-0472">Membrane</keyword>
<evidence type="ECO:0000313" key="8">
    <source>
        <dbReference type="Proteomes" id="UP000789831"/>
    </source>
</evidence>
<dbReference type="PANTHER" id="PTHR16932:SF18">
    <property type="entry name" value="INTERFERON, ALPHA-INDUCIBLE PROTEIN 27-LIKE 2"/>
    <property type="match status" value="1"/>
</dbReference>
<dbReference type="GO" id="GO:0016020">
    <property type="term" value="C:membrane"/>
    <property type="evidence" value="ECO:0007669"/>
    <property type="project" value="UniProtKB-SubCell"/>
</dbReference>
<dbReference type="Gene3D" id="6.10.110.10">
    <property type="match status" value="1"/>
</dbReference>
<evidence type="ECO:0000256" key="3">
    <source>
        <dbReference type="ARBA" id="ARBA00022692"/>
    </source>
</evidence>
<organism evidence="7 8">
    <name type="scientific">Ambispora gerdemannii</name>
    <dbReference type="NCBI Taxonomy" id="144530"/>
    <lineage>
        <taxon>Eukaryota</taxon>
        <taxon>Fungi</taxon>
        <taxon>Fungi incertae sedis</taxon>
        <taxon>Mucoromycota</taxon>
        <taxon>Glomeromycotina</taxon>
        <taxon>Glomeromycetes</taxon>
        <taxon>Archaeosporales</taxon>
        <taxon>Ambisporaceae</taxon>
        <taxon>Ambispora</taxon>
    </lineage>
</organism>
<sequence length="235" mass="24846">MTSTDENAALPNETFSVALRNALIGAEVIRVEVKSTYDLSQYAVITHDDNRVLFELKKLLLEDDKAVVAFLQMFHVVVQAGISERKLFGFEFESLTSKEKIIDDLREKYKERLEGAYTSYILDLNGYEPSVSLREFLNKNKWIIAGGAVAGPFIALGGVAVLGFGSGGIAAGSMAAWMMSLYGGAVPAGGLVATLQSVGAAGLGASGVLTASAAGGAFGAFAGKIKGWWHKDSGN</sequence>
<protein>
    <submittedName>
        <fullName evidence="7">10634_t:CDS:1</fullName>
    </submittedName>
</protein>
<comment type="subcellular location">
    <subcellularLocation>
        <location evidence="1">Membrane</location>
        <topology evidence="1">Multi-pass membrane protein</topology>
    </subcellularLocation>
</comment>
<reference evidence="7" key="1">
    <citation type="submission" date="2021-06" db="EMBL/GenBank/DDBJ databases">
        <authorList>
            <person name="Kallberg Y."/>
            <person name="Tangrot J."/>
            <person name="Rosling A."/>
        </authorList>
    </citation>
    <scope>NUCLEOTIDE SEQUENCE</scope>
    <source>
        <strain evidence="7">MT106</strain>
    </source>
</reference>
<feature type="transmembrane region" description="Helical" evidence="6">
    <location>
        <begin position="201"/>
        <end position="222"/>
    </location>
</feature>
<comment type="similarity">
    <text evidence="2">Belongs to the IFI6/IFI27 family.</text>
</comment>
<keyword evidence="8" id="KW-1185">Reference proteome</keyword>
<evidence type="ECO:0000256" key="1">
    <source>
        <dbReference type="ARBA" id="ARBA00004141"/>
    </source>
</evidence>
<evidence type="ECO:0000256" key="2">
    <source>
        <dbReference type="ARBA" id="ARBA00007262"/>
    </source>
</evidence>
<proteinExistence type="inferred from homology"/>
<comment type="caution">
    <text evidence="7">The sequence shown here is derived from an EMBL/GenBank/DDBJ whole genome shotgun (WGS) entry which is preliminary data.</text>
</comment>
<name>A0A9N9A5E0_9GLOM</name>
<keyword evidence="4 6" id="KW-1133">Transmembrane helix</keyword>